<sequence>MNDDLSYRFAPAAGVFLIPGIGEVVIAGGVITLASVGTIIAGNWLYDKIVSYISSHSTPKESISTYYSKKYDIPKKLIDSDGNVKIGSFSQKIKGKTAYKDPKNWIFNR</sequence>
<feature type="transmembrane region" description="Helical" evidence="1">
    <location>
        <begin position="24"/>
        <end position="46"/>
    </location>
</feature>
<keyword evidence="1" id="KW-1133">Transmembrane helix</keyword>
<dbReference type="Proteomes" id="UP000831181">
    <property type="component" value="Plasmid p1unnamed"/>
</dbReference>
<evidence type="ECO:0000256" key="1">
    <source>
        <dbReference type="SAM" id="Phobius"/>
    </source>
</evidence>
<dbReference type="RefSeq" id="WP_260116033.1">
    <property type="nucleotide sequence ID" value="NZ_CP093360.1"/>
</dbReference>
<organism evidence="2 3">
    <name type="scientific">Nicoliella spurrieriana</name>
    <dbReference type="NCBI Taxonomy" id="2925830"/>
    <lineage>
        <taxon>Bacteria</taxon>
        <taxon>Bacillati</taxon>
        <taxon>Bacillota</taxon>
        <taxon>Bacilli</taxon>
        <taxon>Lactobacillales</taxon>
        <taxon>Lactobacillaceae</taxon>
        <taxon>Nicoliella</taxon>
    </lineage>
</organism>
<protein>
    <submittedName>
        <fullName evidence="2">Uncharacterized protein</fullName>
    </submittedName>
</protein>
<keyword evidence="1" id="KW-0472">Membrane</keyword>
<dbReference type="EMBL" id="CP093360">
    <property type="protein sequence ID" value="UQS86224.1"/>
    <property type="molecule type" value="Genomic_DNA"/>
</dbReference>
<name>A0A976RQZ3_9LACO</name>
<reference evidence="2" key="1">
    <citation type="journal article" date="2022" name="Int. J. Syst. Evol. Microbiol.">
        <title>Apilactobacillus apisilvae sp. nov., Nicolia spurrieriana gen. nov. sp. nov., Bombilactobacillus folatiphilus sp. nov. and Bombilactobacillus thymidiniphilus sp. nov., four new lactic acid bacterial isolates from stingless bees Tetragonula carbonaria and Austroplebeia australis.</title>
        <authorList>
            <person name="Oliphant S.A."/>
            <person name="Watson-Haigh N.S."/>
            <person name="Sumby K.M."/>
            <person name="Gardner J."/>
            <person name="Groom S."/>
            <person name="Jiranek V."/>
        </authorList>
    </citation>
    <scope>NUCLEOTIDE SEQUENCE</scope>
    <source>
        <strain evidence="2">SGEP1_A5</strain>
    </source>
</reference>
<evidence type="ECO:0000313" key="3">
    <source>
        <dbReference type="Proteomes" id="UP000831181"/>
    </source>
</evidence>
<geneLocation type="plasmid" evidence="2 3">
    <name>p1unnamed</name>
</geneLocation>
<accession>A0A976RQZ3</accession>
<keyword evidence="1" id="KW-0812">Transmembrane</keyword>
<keyword evidence="3" id="KW-1185">Reference proteome</keyword>
<keyword evidence="2" id="KW-0614">Plasmid</keyword>
<evidence type="ECO:0000313" key="2">
    <source>
        <dbReference type="EMBL" id="UQS86224.1"/>
    </source>
</evidence>
<proteinExistence type="predicted"/>
<gene>
    <name evidence="2" type="ORF">MOO44_00870</name>
</gene>
<dbReference type="KEGG" id="lbe:MOO44_00870"/>
<dbReference type="AlphaFoldDB" id="A0A976RQZ3"/>